<dbReference type="AlphaFoldDB" id="A0A329MPB2"/>
<dbReference type="HAMAP" id="MF_00201">
    <property type="entry name" value="RecO"/>
    <property type="match status" value="1"/>
</dbReference>
<evidence type="ECO:0000259" key="8">
    <source>
        <dbReference type="Pfam" id="PF11967"/>
    </source>
</evidence>
<evidence type="ECO:0000256" key="7">
    <source>
        <dbReference type="HAMAP-Rule" id="MF_00201"/>
    </source>
</evidence>
<dbReference type="PANTHER" id="PTHR33991:SF1">
    <property type="entry name" value="DNA REPAIR PROTEIN RECO"/>
    <property type="match status" value="1"/>
</dbReference>
<dbReference type="GO" id="GO:0006302">
    <property type="term" value="P:double-strand break repair"/>
    <property type="evidence" value="ECO:0007669"/>
    <property type="project" value="TreeGrafter"/>
</dbReference>
<dbReference type="EMBL" id="QMFB01000003">
    <property type="protein sequence ID" value="RAV21749.1"/>
    <property type="molecule type" value="Genomic_DNA"/>
</dbReference>
<comment type="similarity">
    <text evidence="1 7">Belongs to the RecO family.</text>
</comment>
<accession>A0A329MPB2</accession>
<evidence type="ECO:0000256" key="3">
    <source>
        <dbReference type="ARBA" id="ARBA00022763"/>
    </source>
</evidence>
<dbReference type="Proteomes" id="UP000250369">
    <property type="component" value="Unassembled WGS sequence"/>
</dbReference>
<evidence type="ECO:0000256" key="5">
    <source>
        <dbReference type="ARBA" id="ARBA00023204"/>
    </source>
</evidence>
<dbReference type="NCBIfam" id="TIGR00613">
    <property type="entry name" value="reco"/>
    <property type="match status" value="1"/>
</dbReference>
<gene>
    <name evidence="7 9" type="primary">recO</name>
    <name evidence="9" type="ORF">DQG23_06715</name>
</gene>
<keyword evidence="5 7" id="KW-0234">DNA repair</keyword>
<dbReference type="InterPro" id="IPR042242">
    <property type="entry name" value="RecO_C"/>
</dbReference>
<evidence type="ECO:0000256" key="1">
    <source>
        <dbReference type="ARBA" id="ARBA00007452"/>
    </source>
</evidence>
<dbReference type="SUPFAM" id="SSF50249">
    <property type="entry name" value="Nucleic acid-binding proteins"/>
    <property type="match status" value="1"/>
</dbReference>
<keyword evidence="4 7" id="KW-0233">DNA recombination</keyword>
<comment type="function">
    <text evidence="7">Involved in DNA repair and RecF pathway recombination.</text>
</comment>
<evidence type="ECO:0000256" key="2">
    <source>
        <dbReference type="ARBA" id="ARBA00021310"/>
    </source>
</evidence>
<dbReference type="Pfam" id="PF11967">
    <property type="entry name" value="RecO_N"/>
    <property type="match status" value="1"/>
</dbReference>
<evidence type="ECO:0000256" key="6">
    <source>
        <dbReference type="ARBA" id="ARBA00033409"/>
    </source>
</evidence>
<proteinExistence type="inferred from homology"/>
<evidence type="ECO:0000256" key="4">
    <source>
        <dbReference type="ARBA" id="ARBA00023172"/>
    </source>
</evidence>
<comment type="caution">
    <text evidence="9">The sequence shown here is derived from an EMBL/GenBank/DDBJ whole genome shotgun (WGS) entry which is preliminary data.</text>
</comment>
<dbReference type="OrthoDB" id="9797083at2"/>
<dbReference type="SUPFAM" id="SSF57863">
    <property type="entry name" value="ArfGap/RecO-like zinc finger"/>
    <property type="match status" value="1"/>
</dbReference>
<organism evidence="9 10">
    <name type="scientific">Paenibacillus contaminans</name>
    <dbReference type="NCBI Taxonomy" id="450362"/>
    <lineage>
        <taxon>Bacteria</taxon>
        <taxon>Bacillati</taxon>
        <taxon>Bacillota</taxon>
        <taxon>Bacilli</taxon>
        <taxon>Bacillales</taxon>
        <taxon>Paenibacillaceae</taxon>
        <taxon>Paenibacillus</taxon>
    </lineage>
</organism>
<dbReference type="Pfam" id="PF02565">
    <property type="entry name" value="RecO_C"/>
    <property type="match status" value="1"/>
</dbReference>
<dbReference type="InterPro" id="IPR037278">
    <property type="entry name" value="ARFGAP/RecO"/>
</dbReference>
<reference evidence="9 10" key="1">
    <citation type="journal article" date="2009" name="Int. J. Syst. Evol. Microbiol.">
        <title>Paenibacillus contaminans sp. nov., isolated from a contaminated laboratory plate.</title>
        <authorList>
            <person name="Chou J.H."/>
            <person name="Lee J.H."/>
            <person name="Lin M.C."/>
            <person name="Chang P.S."/>
            <person name="Arun A.B."/>
            <person name="Young C.C."/>
            <person name="Chen W.M."/>
        </authorList>
    </citation>
    <scope>NUCLEOTIDE SEQUENCE [LARGE SCALE GENOMIC DNA]</scope>
    <source>
        <strain evidence="9 10">CKOBP-6</strain>
    </source>
</reference>
<sequence length="255" mass="28362">MLYRVQGIVIRSMDYGEGNKILSIYTEPAGKVGVMVRGAKKTNSRYAAVAQLLTHGDFVFFKSGKGQLGTLNQAELIDSHQKLREDLILAGYGAYLAELYEKLMPEEESSPMMFEQLKAGLEAIESGKDGGVVAHAIEMKMLGLSGYMPQLEQCVSCGVNLADSGSFSVALSVQQGGVLCPRCRHTDPRAIMITGATHKLLRLFQKLDLRRLGTTEIKPATKAELKQCMRAFMDTFFDIRWKSRSYLDQMEKYLT</sequence>
<protein>
    <recommendedName>
        <fullName evidence="2 7">DNA repair protein RecO</fullName>
    </recommendedName>
    <alternativeName>
        <fullName evidence="6 7">Recombination protein O</fullName>
    </alternativeName>
</protein>
<dbReference type="PANTHER" id="PTHR33991">
    <property type="entry name" value="DNA REPAIR PROTEIN RECO"/>
    <property type="match status" value="1"/>
</dbReference>
<dbReference type="RefSeq" id="WP_113030063.1">
    <property type="nucleotide sequence ID" value="NZ_QMFB01000003.1"/>
</dbReference>
<keyword evidence="3 7" id="KW-0227">DNA damage</keyword>
<feature type="domain" description="DNA replication/recombination mediator RecO N-terminal" evidence="8">
    <location>
        <begin position="1"/>
        <end position="79"/>
    </location>
</feature>
<dbReference type="GO" id="GO:0043590">
    <property type="term" value="C:bacterial nucleoid"/>
    <property type="evidence" value="ECO:0007669"/>
    <property type="project" value="TreeGrafter"/>
</dbReference>
<name>A0A329MPB2_9BACL</name>
<dbReference type="GO" id="GO:0006310">
    <property type="term" value="P:DNA recombination"/>
    <property type="evidence" value="ECO:0007669"/>
    <property type="project" value="UniProtKB-UniRule"/>
</dbReference>
<evidence type="ECO:0000313" key="10">
    <source>
        <dbReference type="Proteomes" id="UP000250369"/>
    </source>
</evidence>
<dbReference type="InterPro" id="IPR012340">
    <property type="entry name" value="NA-bd_OB-fold"/>
</dbReference>
<dbReference type="Gene3D" id="1.20.1440.120">
    <property type="entry name" value="Recombination protein O, C-terminal domain"/>
    <property type="match status" value="1"/>
</dbReference>
<dbReference type="InterPro" id="IPR003717">
    <property type="entry name" value="RecO"/>
</dbReference>
<dbReference type="Gene3D" id="2.40.50.140">
    <property type="entry name" value="Nucleic acid-binding proteins"/>
    <property type="match status" value="1"/>
</dbReference>
<dbReference type="InterPro" id="IPR022572">
    <property type="entry name" value="DNA_rep/recomb_RecO_N"/>
</dbReference>
<evidence type="ECO:0000313" key="9">
    <source>
        <dbReference type="EMBL" id="RAV21749.1"/>
    </source>
</evidence>
<keyword evidence="10" id="KW-1185">Reference proteome</keyword>